<keyword evidence="2 11" id="KW-0808">Transferase</keyword>
<feature type="domain" description="tRNA nucleotidyltransferase/poly(A) polymerase RNA and SrmB- binding" evidence="13">
    <location>
        <begin position="193"/>
        <end position="238"/>
    </location>
</feature>
<gene>
    <name evidence="14" type="ORF">J8C05_07190</name>
</gene>
<keyword evidence="9" id="KW-0460">Magnesium</keyword>
<dbReference type="Gene3D" id="3.30.460.10">
    <property type="entry name" value="Beta Polymerase, domain 2"/>
    <property type="match status" value="1"/>
</dbReference>
<dbReference type="InterPro" id="IPR002646">
    <property type="entry name" value="PolA_pol_head_dom"/>
</dbReference>
<dbReference type="EMBL" id="CP072642">
    <property type="protein sequence ID" value="QUV93164.1"/>
    <property type="molecule type" value="Genomic_DNA"/>
</dbReference>
<proteinExistence type="inferred from homology"/>
<reference evidence="14 15" key="1">
    <citation type="submission" date="2021-03" db="EMBL/GenBank/DDBJ databases">
        <title>Genomic and phenotypic characterization of Chloracidobacterium isolates provides evidence for multiple species.</title>
        <authorList>
            <person name="Saini M.K."/>
            <person name="Costas A.M.G."/>
            <person name="Tank M."/>
            <person name="Bryant D.A."/>
        </authorList>
    </citation>
    <scope>NUCLEOTIDE SEQUENCE [LARGE SCALE GENOMIC DNA]</scope>
    <source>
        <strain evidence="14 15">N</strain>
    </source>
</reference>
<accession>A0ABX8B113</accession>
<name>A0ABX8B113_9BACT</name>
<evidence type="ECO:0000256" key="10">
    <source>
        <dbReference type="ARBA" id="ARBA00022884"/>
    </source>
</evidence>
<feature type="domain" description="Poly A polymerase head" evidence="12">
    <location>
        <begin position="24"/>
        <end position="153"/>
    </location>
</feature>
<evidence type="ECO:0000313" key="14">
    <source>
        <dbReference type="EMBL" id="QUV93164.1"/>
    </source>
</evidence>
<evidence type="ECO:0000256" key="1">
    <source>
        <dbReference type="ARBA" id="ARBA00001946"/>
    </source>
</evidence>
<keyword evidence="3" id="KW-0819">tRNA processing</keyword>
<dbReference type="SUPFAM" id="SSF81301">
    <property type="entry name" value="Nucleotidyltransferase"/>
    <property type="match status" value="1"/>
</dbReference>
<keyword evidence="5" id="KW-0479">Metal-binding</keyword>
<keyword evidence="7" id="KW-0692">RNA repair</keyword>
<evidence type="ECO:0000256" key="9">
    <source>
        <dbReference type="ARBA" id="ARBA00022842"/>
    </source>
</evidence>
<dbReference type="SUPFAM" id="SSF81891">
    <property type="entry name" value="Poly A polymerase C-terminal region-like"/>
    <property type="match status" value="1"/>
</dbReference>
<evidence type="ECO:0000256" key="2">
    <source>
        <dbReference type="ARBA" id="ARBA00022679"/>
    </source>
</evidence>
<evidence type="ECO:0000256" key="11">
    <source>
        <dbReference type="RuleBase" id="RU003953"/>
    </source>
</evidence>
<dbReference type="InterPro" id="IPR050124">
    <property type="entry name" value="tRNA_CCA-adding_enzyme"/>
</dbReference>
<evidence type="ECO:0000256" key="8">
    <source>
        <dbReference type="ARBA" id="ARBA00022840"/>
    </source>
</evidence>
<evidence type="ECO:0000259" key="13">
    <source>
        <dbReference type="Pfam" id="PF12627"/>
    </source>
</evidence>
<dbReference type="PANTHER" id="PTHR47545:SF1">
    <property type="entry name" value="MULTIFUNCTIONAL CCA PROTEIN"/>
    <property type="match status" value="1"/>
</dbReference>
<dbReference type="Pfam" id="PF12627">
    <property type="entry name" value="PolyA_pol_RNAbd"/>
    <property type="match status" value="1"/>
</dbReference>
<dbReference type="InterPro" id="IPR043519">
    <property type="entry name" value="NT_sf"/>
</dbReference>
<keyword evidence="4" id="KW-0548">Nucleotidyltransferase</keyword>
<evidence type="ECO:0000259" key="12">
    <source>
        <dbReference type="Pfam" id="PF01743"/>
    </source>
</evidence>
<organism evidence="14 15">
    <name type="scientific">Chloracidobacterium sp. N</name>
    <dbReference type="NCBI Taxonomy" id="2821540"/>
    <lineage>
        <taxon>Bacteria</taxon>
        <taxon>Pseudomonadati</taxon>
        <taxon>Acidobacteriota</taxon>
        <taxon>Terriglobia</taxon>
        <taxon>Terriglobales</taxon>
        <taxon>Acidobacteriaceae</taxon>
        <taxon>Chloracidobacterium</taxon>
        <taxon>Chloracidobacterium aggregatum</taxon>
    </lineage>
</organism>
<keyword evidence="15" id="KW-1185">Reference proteome</keyword>
<evidence type="ECO:0000256" key="4">
    <source>
        <dbReference type="ARBA" id="ARBA00022695"/>
    </source>
</evidence>
<evidence type="ECO:0000256" key="3">
    <source>
        <dbReference type="ARBA" id="ARBA00022694"/>
    </source>
</evidence>
<dbReference type="InterPro" id="IPR032828">
    <property type="entry name" value="PolyA_RNA-bd"/>
</dbReference>
<dbReference type="Proteomes" id="UP000677668">
    <property type="component" value="Chromosome 1"/>
</dbReference>
<keyword evidence="6" id="KW-0547">Nucleotide-binding</keyword>
<keyword evidence="10 11" id="KW-0694">RNA-binding</keyword>
<dbReference type="PANTHER" id="PTHR47545">
    <property type="entry name" value="MULTIFUNCTIONAL CCA PROTEIN"/>
    <property type="match status" value="1"/>
</dbReference>
<evidence type="ECO:0000256" key="7">
    <source>
        <dbReference type="ARBA" id="ARBA00022800"/>
    </source>
</evidence>
<evidence type="ECO:0000313" key="15">
    <source>
        <dbReference type="Proteomes" id="UP000677668"/>
    </source>
</evidence>
<comment type="cofactor">
    <cofactor evidence="1">
        <name>Mg(2+)</name>
        <dbReference type="ChEBI" id="CHEBI:18420"/>
    </cofactor>
</comment>
<evidence type="ECO:0000256" key="6">
    <source>
        <dbReference type="ARBA" id="ARBA00022741"/>
    </source>
</evidence>
<protein>
    <submittedName>
        <fullName evidence="14">CCA tRNA nucleotidyltransferase</fullName>
    </submittedName>
</protein>
<evidence type="ECO:0000256" key="5">
    <source>
        <dbReference type="ARBA" id="ARBA00022723"/>
    </source>
</evidence>
<comment type="similarity">
    <text evidence="11">Belongs to the tRNA nucleotidyltransferase/poly(A) polymerase family.</text>
</comment>
<keyword evidence="8" id="KW-0067">ATP-binding</keyword>
<dbReference type="CDD" id="cd05398">
    <property type="entry name" value="NT_ClassII-CCAase"/>
    <property type="match status" value="1"/>
</dbReference>
<dbReference type="RefSeq" id="WP_211421573.1">
    <property type="nucleotide sequence ID" value="NZ_CP072642.1"/>
</dbReference>
<sequence>MSRQLPNWLIELCRDISSTGGKALLVGGCVRDRLLGYPVKDYDIEVYGLPSEQLREVLEKHGRVNTVGEHFAVYKLKPNAEPTYEVDVSLPRRESKHGSGHRGFIIQGDPWMTFQDAANRRDFTINAILQDPLSETIIDPCQGLSDLGRRELRAVNANTFKDDSLRVLRAAQLSSRYRLKITDETKLLCQETNLKDIPKERIWDEVKKLLLLSPCPSLGFGYFLELGVVGQLFPMLWELQSSLVGKNPYSAESAWNYVLSSLDRGKTYIEELSEPEKISVLVSVIGTRLSENNLIKLLDALGIYTYQGYQLRAQIITLSKIHLLPYKIFHQIQEQRFYAFALKRVARLTDLKLIVCLSESLHLDASEQISDWLRKSSNSISRSESPILRGHHILRTGLNQGPAVGKLIRQIYEYQIEGRVKNLEDAEQLATNLLLREKSISGLGKFQENG</sequence>
<dbReference type="Pfam" id="PF01743">
    <property type="entry name" value="PolyA_pol"/>
    <property type="match status" value="1"/>
</dbReference>
<dbReference type="Gene3D" id="1.10.3090.10">
    <property type="entry name" value="cca-adding enzyme, domain 2"/>
    <property type="match status" value="1"/>
</dbReference>